<dbReference type="InterPro" id="IPR006710">
    <property type="entry name" value="Glyco_hydro_43"/>
</dbReference>
<dbReference type="Proteomes" id="UP001597369">
    <property type="component" value="Unassembled WGS sequence"/>
</dbReference>
<protein>
    <submittedName>
        <fullName evidence="8">Family 43 glycosylhydrolase</fullName>
    </submittedName>
</protein>
<evidence type="ECO:0000256" key="3">
    <source>
        <dbReference type="ARBA" id="ARBA00022801"/>
    </source>
</evidence>
<dbReference type="SUPFAM" id="SSF75005">
    <property type="entry name" value="Arabinanase/levansucrase/invertase"/>
    <property type="match status" value="1"/>
</dbReference>
<evidence type="ECO:0000256" key="7">
    <source>
        <dbReference type="SAM" id="SignalP"/>
    </source>
</evidence>
<gene>
    <name evidence="8" type="ORF">ACFSKU_13120</name>
</gene>
<organism evidence="8 9">
    <name type="scientific">Pontibacter silvestris</name>
    <dbReference type="NCBI Taxonomy" id="2305183"/>
    <lineage>
        <taxon>Bacteria</taxon>
        <taxon>Pseudomonadati</taxon>
        <taxon>Bacteroidota</taxon>
        <taxon>Cytophagia</taxon>
        <taxon>Cytophagales</taxon>
        <taxon>Hymenobacteraceae</taxon>
        <taxon>Pontibacter</taxon>
    </lineage>
</organism>
<keyword evidence="4" id="KW-0119">Carbohydrate metabolism</keyword>
<proteinExistence type="inferred from homology"/>
<dbReference type="CDD" id="cd09004">
    <property type="entry name" value="GH43_bXyl-like"/>
    <property type="match status" value="1"/>
</dbReference>
<feature type="signal peptide" evidence="7">
    <location>
        <begin position="1"/>
        <end position="20"/>
    </location>
</feature>
<dbReference type="PANTHER" id="PTHR43772">
    <property type="entry name" value="ENDO-1,4-BETA-XYLANASE"/>
    <property type="match status" value="1"/>
</dbReference>
<keyword evidence="7" id="KW-0732">Signal</keyword>
<keyword evidence="5 6" id="KW-0326">Glycosidase</keyword>
<reference evidence="9" key="1">
    <citation type="journal article" date="2019" name="Int. J. Syst. Evol. Microbiol.">
        <title>The Global Catalogue of Microorganisms (GCM) 10K type strain sequencing project: providing services to taxonomists for standard genome sequencing and annotation.</title>
        <authorList>
            <consortium name="The Broad Institute Genomics Platform"/>
            <consortium name="The Broad Institute Genome Sequencing Center for Infectious Disease"/>
            <person name="Wu L."/>
            <person name="Ma J."/>
        </authorList>
    </citation>
    <scope>NUCLEOTIDE SEQUENCE [LARGE SCALE GENOMIC DNA]</scope>
    <source>
        <strain evidence="9">JCM 16545</strain>
    </source>
</reference>
<evidence type="ECO:0000256" key="6">
    <source>
        <dbReference type="RuleBase" id="RU361187"/>
    </source>
</evidence>
<evidence type="ECO:0000313" key="8">
    <source>
        <dbReference type="EMBL" id="MFD2067829.1"/>
    </source>
</evidence>
<name>A0ABW4WZI0_9BACT</name>
<accession>A0ABW4WZI0</accession>
<comment type="similarity">
    <text evidence="1 6">Belongs to the glycosyl hydrolase 43 family.</text>
</comment>
<evidence type="ECO:0000256" key="4">
    <source>
        <dbReference type="ARBA" id="ARBA00023277"/>
    </source>
</evidence>
<dbReference type="InterPro" id="IPR052176">
    <property type="entry name" value="Glycosyl_Hydrlase_43_Enz"/>
</dbReference>
<dbReference type="PANTHER" id="PTHR43772:SF2">
    <property type="entry name" value="PUTATIVE (AFU_ORTHOLOGUE AFUA_2G04480)-RELATED"/>
    <property type="match status" value="1"/>
</dbReference>
<keyword evidence="2" id="KW-0858">Xylan degradation</keyword>
<comment type="caution">
    <text evidence="8">The sequence shown here is derived from an EMBL/GenBank/DDBJ whole genome shotgun (WGS) entry which is preliminary data.</text>
</comment>
<keyword evidence="2" id="KW-0624">Polysaccharide degradation</keyword>
<dbReference type="RefSeq" id="WP_229958665.1">
    <property type="nucleotide sequence ID" value="NZ_JAJJWI010000003.1"/>
</dbReference>
<evidence type="ECO:0000256" key="5">
    <source>
        <dbReference type="ARBA" id="ARBA00023295"/>
    </source>
</evidence>
<evidence type="ECO:0000313" key="9">
    <source>
        <dbReference type="Proteomes" id="UP001597369"/>
    </source>
</evidence>
<keyword evidence="3 6" id="KW-0378">Hydrolase</keyword>
<evidence type="ECO:0000256" key="2">
    <source>
        <dbReference type="ARBA" id="ARBA00022651"/>
    </source>
</evidence>
<dbReference type="EMBL" id="JBHUHV010000039">
    <property type="protein sequence ID" value="MFD2067829.1"/>
    <property type="molecule type" value="Genomic_DNA"/>
</dbReference>
<dbReference type="Gene3D" id="2.115.10.20">
    <property type="entry name" value="Glycosyl hydrolase domain, family 43"/>
    <property type="match status" value="1"/>
</dbReference>
<dbReference type="InterPro" id="IPR023296">
    <property type="entry name" value="Glyco_hydro_beta-prop_sf"/>
</dbReference>
<sequence length="326" mass="35973">MKFISILSITFLGLVSGGYAQQQLNDTTKAPAPALPGVYADPHIAVFNDKFYLYPTTDGTEGWMSTNFTCWSSKDLVNWKNEGVILDLPKDLAWADARAWAPAIATKNGKYYYYYSADANIGVAVADKPTGPFKDPLGKPLVAKGALLGQMIDPMVFVDDDGAAYLYFGQGNCHIVKLNEDMVSYNPAAVVSFKPQGYNEGSFVFKRNGKYYLMWSEYDTRDPRYSVAYATSDSPLGPFVKAESNPVLKGKGSVKGAGHHSVVKVPGKDEWYIAYHRFKIPGGNGYNRETCISPMRFDSKGNMLPVDVFEAVKPVKVSKKGREAER</sequence>
<keyword evidence="9" id="KW-1185">Reference proteome</keyword>
<feature type="chain" id="PRO_5045576877" evidence="7">
    <location>
        <begin position="21"/>
        <end position="326"/>
    </location>
</feature>
<dbReference type="Pfam" id="PF04616">
    <property type="entry name" value="Glyco_hydro_43"/>
    <property type="match status" value="1"/>
</dbReference>
<evidence type="ECO:0000256" key="1">
    <source>
        <dbReference type="ARBA" id="ARBA00009865"/>
    </source>
</evidence>